<dbReference type="Proteomes" id="UP000790377">
    <property type="component" value="Unassembled WGS sequence"/>
</dbReference>
<dbReference type="EMBL" id="MU268157">
    <property type="protein sequence ID" value="KAH7905601.1"/>
    <property type="molecule type" value="Genomic_DNA"/>
</dbReference>
<accession>A0ACB7ZWU3</accession>
<sequence length="538" mass="60817">MLLKLENSPDPVTRKLRQQYASPLKVGCAVQKVIDVTIQNSPLRLIETATGWLCDRDERINAFKRTPDFKELISSMTTDATFDHERIAEVVKKYFRNVMLSHRWEGKEPLLREIRNESVYDLKSVDPAAKLRRFCRAAHDAGYKWAWSETCCIDRTNSVELQQSLNSMFDWYRDSSLIVVYLSDVLPSSKPGALTQTAWTKRGWTLQEFIAPKVIRFFAKDWTPYLNDFSLNHKESTVIMRELEGATSIAEQALVDFRPGTTDVRQKLQWVSTRITTEEEDVAYSLFGIFNVKLAVIYGENKQHALGRLLEAIVSRSGDITALNWVGQSSEYNSCLPADITVYEAPACAPPPVSRADMETLASGLQSSGPAEMALALYDKLNRLGLPGFANHRLTLPCIVFPLTALSKRTDGRFGSEDVEITTTADMLFLLSSARRELPLVRPWNRDLLADIESEVQNTADVTPSNAIRQGPSLQSSPESDTLTEALILVSRLKQQFVALLLVRERGREYRRIASDHDIIAQVRDINKIMDVRSIEIL</sequence>
<proteinExistence type="predicted"/>
<protein>
    <submittedName>
        <fullName evidence="1">Uncharacterized protein</fullName>
    </submittedName>
</protein>
<comment type="caution">
    <text evidence="1">The sequence shown here is derived from an EMBL/GenBank/DDBJ whole genome shotgun (WGS) entry which is preliminary data.</text>
</comment>
<evidence type="ECO:0000313" key="2">
    <source>
        <dbReference type="Proteomes" id="UP000790377"/>
    </source>
</evidence>
<evidence type="ECO:0000313" key="1">
    <source>
        <dbReference type="EMBL" id="KAH7905601.1"/>
    </source>
</evidence>
<name>A0ACB7ZWU3_9AGAM</name>
<organism evidence="1 2">
    <name type="scientific">Hygrophoropsis aurantiaca</name>
    <dbReference type="NCBI Taxonomy" id="72124"/>
    <lineage>
        <taxon>Eukaryota</taxon>
        <taxon>Fungi</taxon>
        <taxon>Dikarya</taxon>
        <taxon>Basidiomycota</taxon>
        <taxon>Agaricomycotina</taxon>
        <taxon>Agaricomycetes</taxon>
        <taxon>Agaricomycetidae</taxon>
        <taxon>Boletales</taxon>
        <taxon>Coniophorineae</taxon>
        <taxon>Hygrophoropsidaceae</taxon>
        <taxon>Hygrophoropsis</taxon>
    </lineage>
</organism>
<keyword evidence="2" id="KW-1185">Reference proteome</keyword>
<reference evidence="1" key="1">
    <citation type="journal article" date="2021" name="New Phytol.">
        <title>Evolutionary innovations through gain and loss of genes in the ectomycorrhizal Boletales.</title>
        <authorList>
            <person name="Wu G."/>
            <person name="Miyauchi S."/>
            <person name="Morin E."/>
            <person name="Kuo A."/>
            <person name="Drula E."/>
            <person name="Varga T."/>
            <person name="Kohler A."/>
            <person name="Feng B."/>
            <person name="Cao Y."/>
            <person name="Lipzen A."/>
            <person name="Daum C."/>
            <person name="Hundley H."/>
            <person name="Pangilinan J."/>
            <person name="Johnson J."/>
            <person name="Barry K."/>
            <person name="LaButti K."/>
            <person name="Ng V."/>
            <person name="Ahrendt S."/>
            <person name="Min B."/>
            <person name="Choi I.G."/>
            <person name="Park H."/>
            <person name="Plett J.M."/>
            <person name="Magnuson J."/>
            <person name="Spatafora J.W."/>
            <person name="Nagy L.G."/>
            <person name="Henrissat B."/>
            <person name="Grigoriev I.V."/>
            <person name="Yang Z.L."/>
            <person name="Xu J."/>
            <person name="Martin F.M."/>
        </authorList>
    </citation>
    <scope>NUCLEOTIDE SEQUENCE</scope>
    <source>
        <strain evidence="1">ATCC 28755</strain>
    </source>
</reference>
<gene>
    <name evidence="1" type="ORF">BJ138DRAFT_1094993</name>
</gene>